<dbReference type="PROSITE" id="PS51009">
    <property type="entry name" value="CYTCII"/>
    <property type="match status" value="1"/>
</dbReference>
<evidence type="ECO:0000256" key="6">
    <source>
        <dbReference type="SAM" id="SignalP"/>
    </source>
</evidence>
<keyword evidence="5" id="KW-0408">Iron</keyword>
<dbReference type="InterPro" id="IPR012127">
    <property type="entry name" value="Cyt_c_prime"/>
</dbReference>
<dbReference type="STRING" id="1173584.SAMN05444851_3085"/>
<feature type="chain" id="PRO_5011531857" evidence="6">
    <location>
        <begin position="19"/>
        <end position="195"/>
    </location>
</feature>
<dbReference type="InterPro" id="IPR010980">
    <property type="entry name" value="Cyt_c/b562"/>
</dbReference>
<evidence type="ECO:0000256" key="3">
    <source>
        <dbReference type="ARBA" id="ARBA00022723"/>
    </source>
</evidence>
<keyword evidence="8" id="KW-1185">Reference proteome</keyword>
<evidence type="ECO:0000256" key="2">
    <source>
        <dbReference type="ARBA" id="ARBA00022617"/>
    </source>
</evidence>
<dbReference type="Pfam" id="PF01322">
    <property type="entry name" value="Cytochrom_C_2"/>
    <property type="match status" value="1"/>
</dbReference>
<dbReference type="RefSeq" id="WP_091432784.1">
    <property type="nucleotide sequence ID" value="NZ_FOJB01000002.1"/>
</dbReference>
<keyword evidence="1" id="KW-0813">Transport</keyword>
<sequence>MKKTTVIAAIIASSTALAAFAHGGATGVVKERMDAMADMGKAVKAVTPMMRGEIAYDADVVRQAAATFSRHAGETMTNLFPEGTGGAPSEAKDSVWTKWEEFSELAEQLGVVSEGLAGAADNGMMASGGGAASTDTMMGGGSSMTGGASGMMGGADTTESTMTVAQIAEMPVDSAFTMVTQVCSACHTKFRAESK</sequence>
<evidence type="ECO:0000313" key="7">
    <source>
        <dbReference type="EMBL" id="SEW35400.1"/>
    </source>
</evidence>
<protein>
    <submittedName>
        <fullName evidence="7">Cytochrome c556</fullName>
    </submittedName>
</protein>
<dbReference type="GO" id="GO:0042597">
    <property type="term" value="C:periplasmic space"/>
    <property type="evidence" value="ECO:0007669"/>
    <property type="project" value="InterPro"/>
</dbReference>
<keyword evidence="2" id="KW-0349">Heme</keyword>
<dbReference type="PIRSF" id="PIRSF000027">
    <property type="entry name" value="Cytc_c_prime"/>
    <property type="match status" value="1"/>
</dbReference>
<dbReference type="InterPro" id="IPR002321">
    <property type="entry name" value="Cyt_c_II"/>
</dbReference>
<evidence type="ECO:0000313" key="8">
    <source>
        <dbReference type="Proteomes" id="UP000199650"/>
    </source>
</evidence>
<dbReference type="GO" id="GO:0020037">
    <property type="term" value="F:heme binding"/>
    <property type="evidence" value="ECO:0007669"/>
    <property type="project" value="InterPro"/>
</dbReference>
<keyword evidence="6" id="KW-0732">Signal</keyword>
<dbReference type="EMBL" id="FOJB01000002">
    <property type="protein sequence ID" value="SEW35400.1"/>
    <property type="molecule type" value="Genomic_DNA"/>
</dbReference>
<name>A0A1I0R4M0_9RHOB</name>
<dbReference type="GO" id="GO:0009055">
    <property type="term" value="F:electron transfer activity"/>
    <property type="evidence" value="ECO:0007669"/>
    <property type="project" value="InterPro"/>
</dbReference>
<accession>A0A1I0R4M0</accession>
<gene>
    <name evidence="7" type="ORF">SAMN05444851_3085</name>
</gene>
<keyword evidence="3" id="KW-0479">Metal-binding</keyword>
<evidence type="ECO:0000256" key="4">
    <source>
        <dbReference type="ARBA" id="ARBA00022982"/>
    </source>
</evidence>
<reference evidence="7 8" key="1">
    <citation type="submission" date="2016-10" db="EMBL/GenBank/DDBJ databases">
        <authorList>
            <person name="de Groot N.N."/>
        </authorList>
    </citation>
    <scope>NUCLEOTIDE SEQUENCE [LARGE SCALE GENOMIC DNA]</scope>
    <source>
        <strain evidence="7 8">DSM 29439</strain>
    </source>
</reference>
<evidence type="ECO:0000256" key="5">
    <source>
        <dbReference type="ARBA" id="ARBA00023004"/>
    </source>
</evidence>
<dbReference type="AlphaFoldDB" id="A0A1I0R4M0"/>
<proteinExistence type="predicted"/>
<organism evidence="7 8">
    <name type="scientific">Aliiroseovarius sediminilitoris</name>
    <dbReference type="NCBI Taxonomy" id="1173584"/>
    <lineage>
        <taxon>Bacteria</taxon>
        <taxon>Pseudomonadati</taxon>
        <taxon>Pseudomonadota</taxon>
        <taxon>Alphaproteobacteria</taxon>
        <taxon>Rhodobacterales</taxon>
        <taxon>Paracoccaceae</taxon>
        <taxon>Aliiroseovarius</taxon>
    </lineage>
</organism>
<feature type="signal peptide" evidence="6">
    <location>
        <begin position="1"/>
        <end position="18"/>
    </location>
</feature>
<dbReference type="Gene3D" id="1.20.120.10">
    <property type="entry name" value="Cytochrome c/b562"/>
    <property type="match status" value="1"/>
</dbReference>
<evidence type="ECO:0000256" key="1">
    <source>
        <dbReference type="ARBA" id="ARBA00022448"/>
    </source>
</evidence>
<keyword evidence="4" id="KW-0249">Electron transport</keyword>
<dbReference type="SUPFAM" id="SSF47175">
    <property type="entry name" value="Cytochromes"/>
    <property type="match status" value="1"/>
</dbReference>
<dbReference type="GO" id="GO:0022900">
    <property type="term" value="P:electron transport chain"/>
    <property type="evidence" value="ECO:0007669"/>
    <property type="project" value="InterPro"/>
</dbReference>
<dbReference type="OrthoDB" id="8115790at2"/>
<dbReference type="Proteomes" id="UP000199650">
    <property type="component" value="Unassembled WGS sequence"/>
</dbReference>
<dbReference type="GO" id="GO:0005506">
    <property type="term" value="F:iron ion binding"/>
    <property type="evidence" value="ECO:0007669"/>
    <property type="project" value="InterPro"/>
</dbReference>